<comment type="subcellular location">
    <subcellularLocation>
        <location evidence="1">Nucleus</location>
    </subcellularLocation>
</comment>
<name>A0A6L2PDA1_COPFO</name>
<keyword evidence="3" id="KW-0539">Nucleus</keyword>
<comment type="caution">
    <text evidence="5">The sequence shown here is derived from an EMBL/GenBank/DDBJ whole genome shotgun (WGS) entry which is preliminary data.</text>
</comment>
<evidence type="ECO:0000256" key="1">
    <source>
        <dbReference type="ARBA" id="ARBA00004123"/>
    </source>
</evidence>
<dbReference type="InParanoid" id="A0A6L2PDA1"/>
<organism evidence="5 6">
    <name type="scientific">Coptotermes formosanus</name>
    <name type="common">Formosan subterranean termite</name>
    <dbReference type="NCBI Taxonomy" id="36987"/>
    <lineage>
        <taxon>Eukaryota</taxon>
        <taxon>Metazoa</taxon>
        <taxon>Ecdysozoa</taxon>
        <taxon>Arthropoda</taxon>
        <taxon>Hexapoda</taxon>
        <taxon>Insecta</taxon>
        <taxon>Pterygota</taxon>
        <taxon>Neoptera</taxon>
        <taxon>Polyneoptera</taxon>
        <taxon>Dictyoptera</taxon>
        <taxon>Blattodea</taxon>
        <taxon>Blattoidea</taxon>
        <taxon>Termitoidae</taxon>
        <taxon>Rhinotermitidae</taxon>
        <taxon>Coptotermes</taxon>
    </lineage>
</organism>
<feature type="region of interest" description="Disordered" evidence="4">
    <location>
        <begin position="79"/>
        <end position="113"/>
    </location>
</feature>
<dbReference type="Proteomes" id="UP000502823">
    <property type="component" value="Unassembled WGS sequence"/>
</dbReference>
<evidence type="ECO:0000313" key="5">
    <source>
        <dbReference type="EMBL" id="GFG30386.1"/>
    </source>
</evidence>
<dbReference type="InterPro" id="IPR024132">
    <property type="entry name" value="Akirin"/>
</dbReference>
<evidence type="ECO:0000256" key="2">
    <source>
        <dbReference type="ARBA" id="ARBA00005625"/>
    </source>
</evidence>
<dbReference type="PANTHER" id="PTHR13293:SF6">
    <property type="entry name" value="AKIRIN-RELATED"/>
    <property type="match status" value="1"/>
</dbReference>
<dbReference type="GO" id="GO:0000785">
    <property type="term" value="C:chromatin"/>
    <property type="evidence" value="ECO:0007669"/>
    <property type="project" value="TreeGrafter"/>
</dbReference>
<dbReference type="AlphaFoldDB" id="A0A6L2PDA1"/>
<dbReference type="GO" id="GO:0045944">
    <property type="term" value="P:positive regulation of transcription by RNA polymerase II"/>
    <property type="evidence" value="ECO:0007669"/>
    <property type="project" value="TreeGrafter"/>
</dbReference>
<dbReference type="EMBL" id="BLKM01000214">
    <property type="protein sequence ID" value="GFG30386.1"/>
    <property type="molecule type" value="Genomic_DNA"/>
</dbReference>
<comment type="similarity">
    <text evidence="2">Belongs to the akirin family.</text>
</comment>
<protein>
    <recommendedName>
        <fullName evidence="7">Akirin</fullName>
    </recommendedName>
</protein>
<accession>A0A6L2PDA1</accession>
<feature type="compositionally biased region" description="Low complexity" evidence="4">
    <location>
        <begin position="103"/>
        <end position="113"/>
    </location>
</feature>
<dbReference type="GO" id="GO:0003712">
    <property type="term" value="F:transcription coregulator activity"/>
    <property type="evidence" value="ECO:0007669"/>
    <property type="project" value="TreeGrafter"/>
</dbReference>
<dbReference type="GO" id="GO:0005634">
    <property type="term" value="C:nucleus"/>
    <property type="evidence" value="ECO:0007669"/>
    <property type="project" value="UniProtKB-SubCell"/>
</dbReference>
<dbReference type="PANTHER" id="PTHR13293">
    <property type="entry name" value="AKIRIN-RELATED"/>
    <property type="match status" value="1"/>
</dbReference>
<dbReference type="FunCoup" id="A0A6L2PDA1">
    <property type="interactions" value="1664"/>
</dbReference>
<dbReference type="CDD" id="cd22240">
    <property type="entry name" value="akirin"/>
    <property type="match status" value="1"/>
</dbReference>
<keyword evidence="6" id="KW-1185">Reference proteome</keyword>
<evidence type="ECO:0000313" key="6">
    <source>
        <dbReference type="Proteomes" id="UP000502823"/>
    </source>
</evidence>
<reference evidence="6" key="1">
    <citation type="submission" date="2020-01" db="EMBL/GenBank/DDBJ databases">
        <title>Draft genome sequence of the Termite Coptotermes fromosanus.</title>
        <authorList>
            <person name="Itakura S."/>
            <person name="Yosikawa Y."/>
            <person name="Umezawa K."/>
        </authorList>
    </citation>
    <scope>NUCLEOTIDE SEQUENCE [LARGE SCALE GENOMIC DNA]</scope>
</reference>
<evidence type="ECO:0000256" key="4">
    <source>
        <dbReference type="SAM" id="MobiDB-lite"/>
    </source>
</evidence>
<dbReference type="OrthoDB" id="10039914at2759"/>
<proteinExistence type="inferred from homology"/>
<evidence type="ECO:0008006" key="7">
    <source>
        <dbReference type="Google" id="ProtNLM"/>
    </source>
</evidence>
<evidence type="ECO:0000256" key="3">
    <source>
        <dbReference type="ARBA" id="ARBA00023242"/>
    </source>
</evidence>
<gene>
    <name evidence="5" type="ORF">Cfor_05841</name>
</gene>
<dbReference type="GO" id="GO:0045089">
    <property type="term" value="P:positive regulation of innate immune response"/>
    <property type="evidence" value="ECO:0007669"/>
    <property type="project" value="TreeGrafter"/>
</dbReference>
<sequence length="236" mass="26831">MACATLKRTLDFDPVHNHGRPSKRRRCFPMCMSPNAPPTKQHELTPSPFGEVCPKLTPEKMAASIREEIRRLHRRKQLNFYPGHDVHGTQESSSDGAMDSPGSPTTSSFATTYSSSTKEKPLFTFRQVGLICERMLKERESQIREEYDRVLNTKLSEQYDAFVRFTYDQIQKRFEAAAVPSLYLVQGVTPDFLNVLHETLLAALIFEKRISTSYVCVSLHLMNVGTLRASGKAPRF</sequence>